<dbReference type="GO" id="GO:0004252">
    <property type="term" value="F:serine-type endopeptidase activity"/>
    <property type="evidence" value="ECO:0007669"/>
    <property type="project" value="InterPro"/>
</dbReference>
<evidence type="ECO:0000259" key="6">
    <source>
        <dbReference type="Pfam" id="PF00082"/>
    </source>
</evidence>
<proteinExistence type="inferred from homology"/>
<dbReference type="InterPro" id="IPR045051">
    <property type="entry name" value="SBT"/>
</dbReference>
<dbReference type="GO" id="GO:0006508">
    <property type="term" value="P:proteolysis"/>
    <property type="evidence" value="ECO:0007669"/>
    <property type="project" value="InterPro"/>
</dbReference>
<dbReference type="PANTHER" id="PTHR10795">
    <property type="entry name" value="PROPROTEIN CONVERTASE SUBTILISIN/KEXIN"/>
    <property type="match status" value="1"/>
</dbReference>
<dbReference type="Gene3D" id="3.40.50.200">
    <property type="entry name" value="Peptidase S8/S53 domain"/>
    <property type="match status" value="1"/>
</dbReference>
<name>A0AAV0JAX5_9ROSI</name>
<dbReference type="InterPro" id="IPR000209">
    <property type="entry name" value="Peptidase_S8/S53_dom"/>
</dbReference>
<accession>A0AAV0JAX5</accession>
<comment type="caution">
    <text evidence="4">Lacks conserved residue(s) required for the propagation of feature annotation.</text>
</comment>
<evidence type="ECO:0000256" key="5">
    <source>
        <dbReference type="SAM" id="MobiDB-lite"/>
    </source>
</evidence>
<feature type="region of interest" description="Disordered" evidence="5">
    <location>
        <begin position="125"/>
        <end position="151"/>
    </location>
</feature>
<keyword evidence="3" id="KW-0732">Signal</keyword>
<feature type="compositionally biased region" description="Polar residues" evidence="5">
    <location>
        <begin position="130"/>
        <end position="143"/>
    </location>
</feature>
<feature type="domain" description="Peptidase S8/S53" evidence="6">
    <location>
        <begin position="28"/>
        <end position="127"/>
    </location>
</feature>
<protein>
    <submittedName>
        <fullName evidence="8">Uncharacterized protein</fullName>
    </submittedName>
</protein>
<sequence>MILYQNWLVCNTRPTARLKFEITKLDAKPAPTVTEFSSRGPSPTFPSVLKPDIMGPGFRILTTWPVHVQAQSSYFQDLYTSFNLLTGTSMACPHLDGVATLIKKAHPDWSPAAIRSAMMTTSDAVDHSGQPIQDSGPDQSPTTGFDMGAGQVSPNKALEPGLVYDLNSSDYVNLLCAMNFTTAQIRAITRSHHSTGSCNNICATPSLDLNYPSFIANFAADRSNQVLEFRRTLTNVGCEMATYKASVTSFDGLEVRVVPTVLAFKAKGDMLGFKLVIEYAMKKMRNPFLKLGYLRWIEVGGGNHVVQSPIVATNMNSL</sequence>
<evidence type="ECO:0000256" key="1">
    <source>
        <dbReference type="ARBA" id="ARBA00004613"/>
    </source>
</evidence>
<evidence type="ECO:0000313" key="8">
    <source>
        <dbReference type="EMBL" id="CAI0406848.1"/>
    </source>
</evidence>
<reference evidence="8" key="1">
    <citation type="submission" date="2022-08" db="EMBL/GenBank/DDBJ databases">
        <authorList>
            <person name="Gutierrez-Valencia J."/>
        </authorList>
    </citation>
    <scope>NUCLEOTIDE SEQUENCE</scope>
</reference>
<evidence type="ECO:0000256" key="3">
    <source>
        <dbReference type="ARBA" id="ARBA00022729"/>
    </source>
</evidence>
<dbReference type="SUPFAM" id="SSF52743">
    <property type="entry name" value="Subtilisin-like"/>
    <property type="match status" value="1"/>
</dbReference>
<dbReference type="PROSITE" id="PS51892">
    <property type="entry name" value="SUBTILASE"/>
    <property type="match status" value="1"/>
</dbReference>
<dbReference type="Gene3D" id="3.50.30.30">
    <property type="match status" value="1"/>
</dbReference>
<dbReference type="Pfam" id="PF17766">
    <property type="entry name" value="fn3_6"/>
    <property type="match status" value="1"/>
</dbReference>
<dbReference type="InterPro" id="IPR036852">
    <property type="entry name" value="Peptidase_S8/S53_dom_sf"/>
</dbReference>
<dbReference type="AlphaFoldDB" id="A0AAV0JAX5"/>
<gene>
    <name evidence="8" type="ORF">LITE_LOCUS13373</name>
</gene>
<evidence type="ECO:0000259" key="7">
    <source>
        <dbReference type="Pfam" id="PF17766"/>
    </source>
</evidence>
<keyword evidence="9" id="KW-1185">Reference proteome</keyword>
<feature type="domain" description="Subtilisin-like protease fibronectin type-III" evidence="7">
    <location>
        <begin position="208"/>
        <end position="311"/>
    </location>
</feature>
<dbReference type="Pfam" id="PF00082">
    <property type="entry name" value="Peptidase_S8"/>
    <property type="match status" value="1"/>
</dbReference>
<dbReference type="GO" id="GO:0005576">
    <property type="term" value="C:extracellular region"/>
    <property type="evidence" value="ECO:0007669"/>
    <property type="project" value="UniProtKB-SubCell"/>
</dbReference>
<dbReference type="EMBL" id="CAMGYJ010000004">
    <property type="protein sequence ID" value="CAI0406848.1"/>
    <property type="molecule type" value="Genomic_DNA"/>
</dbReference>
<comment type="caution">
    <text evidence="8">The sequence shown here is derived from an EMBL/GenBank/DDBJ whole genome shotgun (WGS) entry which is preliminary data.</text>
</comment>
<dbReference type="InterPro" id="IPR041469">
    <property type="entry name" value="Subtilisin-like_FN3"/>
</dbReference>
<comment type="subcellular location">
    <subcellularLocation>
        <location evidence="1">Secreted</location>
    </subcellularLocation>
</comment>
<evidence type="ECO:0000256" key="2">
    <source>
        <dbReference type="ARBA" id="ARBA00011073"/>
    </source>
</evidence>
<organism evidence="8 9">
    <name type="scientific">Linum tenue</name>
    <dbReference type="NCBI Taxonomy" id="586396"/>
    <lineage>
        <taxon>Eukaryota</taxon>
        <taxon>Viridiplantae</taxon>
        <taxon>Streptophyta</taxon>
        <taxon>Embryophyta</taxon>
        <taxon>Tracheophyta</taxon>
        <taxon>Spermatophyta</taxon>
        <taxon>Magnoliopsida</taxon>
        <taxon>eudicotyledons</taxon>
        <taxon>Gunneridae</taxon>
        <taxon>Pentapetalae</taxon>
        <taxon>rosids</taxon>
        <taxon>fabids</taxon>
        <taxon>Malpighiales</taxon>
        <taxon>Linaceae</taxon>
        <taxon>Linum</taxon>
    </lineage>
</organism>
<dbReference type="Proteomes" id="UP001154282">
    <property type="component" value="Unassembled WGS sequence"/>
</dbReference>
<evidence type="ECO:0000313" key="9">
    <source>
        <dbReference type="Proteomes" id="UP001154282"/>
    </source>
</evidence>
<evidence type="ECO:0000256" key="4">
    <source>
        <dbReference type="PROSITE-ProRule" id="PRU01240"/>
    </source>
</evidence>
<comment type="similarity">
    <text evidence="2 4">Belongs to the peptidase S8 family.</text>
</comment>
<dbReference type="Gene3D" id="2.60.40.2310">
    <property type="match status" value="1"/>
</dbReference>